<dbReference type="STRING" id="651661.SAMN05660293_05462"/>
<dbReference type="PANTHER" id="PTHR30069">
    <property type="entry name" value="TONB-DEPENDENT OUTER MEMBRANE RECEPTOR"/>
    <property type="match status" value="1"/>
</dbReference>
<accession>A0A1T5HF96</accession>
<name>A0A1T5HF96_9BACT</name>
<keyword evidence="2" id="KW-0998">Cell outer membrane</keyword>
<dbReference type="SUPFAM" id="SSF56935">
    <property type="entry name" value="Porins"/>
    <property type="match status" value="1"/>
</dbReference>
<dbReference type="OrthoDB" id="679547at2"/>
<feature type="domain" description="TonB-dependent receptor plug" evidence="3">
    <location>
        <begin position="622"/>
        <end position="703"/>
    </location>
</feature>
<dbReference type="GO" id="GO:0009279">
    <property type="term" value="C:cell outer membrane"/>
    <property type="evidence" value="ECO:0007669"/>
    <property type="project" value="UniProtKB-SubCell"/>
</dbReference>
<dbReference type="InterPro" id="IPR039426">
    <property type="entry name" value="TonB-dep_rcpt-like"/>
</dbReference>
<evidence type="ECO:0000313" key="5">
    <source>
        <dbReference type="Proteomes" id="UP000190897"/>
    </source>
</evidence>
<comment type="similarity">
    <text evidence="2">Belongs to the TonB-dependent receptor family.</text>
</comment>
<dbReference type="InterPro" id="IPR037066">
    <property type="entry name" value="Plug_dom_sf"/>
</dbReference>
<evidence type="ECO:0000256" key="2">
    <source>
        <dbReference type="PROSITE-ProRule" id="PRU01360"/>
    </source>
</evidence>
<dbReference type="GO" id="GO:0044718">
    <property type="term" value="P:siderophore transmembrane transport"/>
    <property type="evidence" value="ECO:0007669"/>
    <property type="project" value="TreeGrafter"/>
</dbReference>
<keyword evidence="2" id="KW-1134">Transmembrane beta strand</keyword>
<evidence type="ECO:0000256" key="1">
    <source>
        <dbReference type="ARBA" id="ARBA00022729"/>
    </source>
</evidence>
<protein>
    <submittedName>
        <fullName evidence="4">TonB-dependent outer membrane receptor, SusC/RagA subfamily, signature region</fullName>
    </submittedName>
</protein>
<dbReference type="GO" id="GO:0015344">
    <property type="term" value="F:siderophore uptake transmembrane transporter activity"/>
    <property type="evidence" value="ECO:0007669"/>
    <property type="project" value="TreeGrafter"/>
</dbReference>
<keyword evidence="4" id="KW-0675">Receptor</keyword>
<dbReference type="EMBL" id="FUZA01000013">
    <property type="protein sequence ID" value="SKC19367.1"/>
    <property type="molecule type" value="Genomic_DNA"/>
</dbReference>
<dbReference type="InterPro" id="IPR012910">
    <property type="entry name" value="Plug_dom"/>
</dbReference>
<evidence type="ECO:0000259" key="3">
    <source>
        <dbReference type="Pfam" id="PF07715"/>
    </source>
</evidence>
<dbReference type="PROSITE" id="PS52016">
    <property type="entry name" value="TONB_DEPENDENT_REC_3"/>
    <property type="match status" value="1"/>
</dbReference>
<comment type="subcellular location">
    <subcellularLocation>
        <location evidence="2">Cell outer membrane</location>
        <topology evidence="2">Multi-pass membrane protein</topology>
    </subcellularLocation>
</comment>
<dbReference type="AlphaFoldDB" id="A0A1T5HF96"/>
<reference evidence="5" key="1">
    <citation type="submission" date="2017-02" db="EMBL/GenBank/DDBJ databases">
        <authorList>
            <person name="Varghese N."/>
            <person name="Submissions S."/>
        </authorList>
    </citation>
    <scope>NUCLEOTIDE SEQUENCE [LARGE SCALE GENOMIC DNA]</scope>
    <source>
        <strain evidence="5">DSM 22270</strain>
    </source>
</reference>
<dbReference type="Gene3D" id="2.170.130.10">
    <property type="entry name" value="TonB-dependent receptor, plug domain"/>
    <property type="match status" value="1"/>
</dbReference>
<keyword evidence="1" id="KW-0732">Signal</keyword>
<keyword evidence="2" id="KW-0813">Transport</keyword>
<gene>
    <name evidence="4" type="ORF">SAMN05660293_05462</name>
</gene>
<sequence length="810" mass="90307">MPWINKVLKKGLIPLLLLLLAGFQWVDDDFTQRIAAKLLDYRRVFPQEKAYLHLDKPYYTTGDTLWFKSYLVEGSLHLADSASNLLYVDLIEQRTGKNVALRRVQLSGGIGHGEIVLADSIAKGAYTIRAYTNWMRNFSADYFFQKNIYLFDPENIAEPATPIAVDLQFFPEGGQLVAGVNTRVAFKAVGGNGLGYDVSGFILDKSKDTVAFYKSDHLGMGRFQFEPKSGEVYSAFAKGKDGQISRFDFPKVMESGYAMIVDNLSNPLKMRVIVYFKMPGKQESGIHIVGHSRGIVAFVAKGKVTAKGLMLNLPTTELPDGITHLTLFDEQSKPVSERLVFINHNRSLNVKIAPAKTTYKPREKTEVEIAVTDSAGNPVEANVSVAVTDAGQILQQPNDENIASYLLLSSDLKGFVEQPAYYFDPTKSERKIHMDYLMMTHGWTRFKWEDVFADSLSVPQRYVEQGITLEGEVKRNNKKLSEKVMLSMYLSNDSLNTFMTSETDANGRFGIYNLVFADSLKIRLQGMNKKGNANLSFRLDPFDAPRATLLKAPFYPITVDAKQLLEFLKRAEQDQEIARKIRENRERLLQEVTIKGKKEVQRDPRKLYGSADASIKVTTQMASGGRSILDILAGRVAGVQVIGSGMNASVFIRGNRGEPLFVLDGMPVDKDMISNLNTFDVESIDVLKGPSAAIFGSRGGNGVISILTKRGNENYDYSQDVVPGVLVSKIAGFNVPKEFYAPTYEVNRPQNVNPDYRSTVFWAPMLRTNKQGKARFAYFNTDAVTNIDIRAEALSTSGIPGFGKILYSID</sequence>
<dbReference type="Proteomes" id="UP000190897">
    <property type="component" value="Unassembled WGS sequence"/>
</dbReference>
<keyword evidence="5" id="KW-1185">Reference proteome</keyword>
<organism evidence="4 5">
    <name type="scientific">Dyadobacter psychrophilus</name>
    <dbReference type="NCBI Taxonomy" id="651661"/>
    <lineage>
        <taxon>Bacteria</taxon>
        <taxon>Pseudomonadati</taxon>
        <taxon>Bacteroidota</taxon>
        <taxon>Cytophagia</taxon>
        <taxon>Cytophagales</taxon>
        <taxon>Spirosomataceae</taxon>
        <taxon>Dyadobacter</taxon>
    </lineage>
</organism>
<dbReference type="Pfam" id="PF07715">
    <property type="entry name" value="Plug"/>
    <property type="match status" value="1"/>
</dbReference>
<keyword evidence="2" id="KW-0472">Membrane</keyword>
<keyword evidence="2" id="KW-0812">Transmembrane</keyword>
<dbReference type="PANTHER" id="PTHR30069:SF29">
    <property type="entry name" value="HEMOGLOBIN AND HEMOGLOBIN-HAPTOGLOBIN-BINDING PROTEIN 1-RELATED"/>
    <property type="match status" value="1"/>
</dbReference>
<dbReference type="RefSeq" id="WP_082217880.1">
    <property type="nucleotide sequence ID" value="NZ_FUZA01000013.1"/>
</dbReference>
<evidence type="ECO:0000313" key="4">
    <source>
        <dbReference type="EMBL" id="SKC19367.1"/>
    </source>
</evidence>
<dbReference type="Gene3D" id="2.60.40.1930">
    <property type="match status" value="1"/>
</dbReference>
<proteinExistence type="inferred from homology"/>